<evidence type="ECO:0000313" key="1">
    <source>
        <dbReference type="EMBL" id="SPF67038.1"/>
    </source>
</evidence>
<accession>A0A375HZ66</accession>
<sequence>MSLFTHVPGRHPMSVMLALLSQPWPGAKSVHAIGRLRCRHQTRLLARLDHPTNVVSGATLLRVIEWLEAETLFLIRKHGHGYARRPPAAS</sequence>
<gene>
    <name evidence="1" type="ORF">PROPJV5_0046</name>
</gene>
<dbReference type="RefSeq" id="WP_147385305.1">
    <property type="nucleotide sequence ID" value="NZ_OMOH01000001.1"/>
</dbReference>
<evidence type="ECO:0000313" key="2">
    <source>
        <dbReference type="Proteomes" id="UP000265962"/>
    </source>
</evidence>
<reference evidence="2" key="1">
    <citation type="submission" date="2018-02" db="EMBL/GenBank/DDBJ databases">
        <authorList>
            <person name="Hornung B."/>
        </authorList>
    </citation>
    <scope>NUCLEOTIDE SEQUENCE [LARGE SCALE GENOMIC DNA]</scope>
</reference>
<organism evidence="1 2">
    <name type="scientific">Propionibacterium ruminifibrarum</name>
    <dbReference type="NCBI Taxonomy" id="1962131"/>
    <lineage>
        <taxon>Bacteria</taxon>
        <taxon>Bacillati</taxon>
        <taxon>Actinomycetota</taxon>
        <taxon>Actinomycetes</taxon>
        <taxon>Propionibacteriales</taxon>
        <taxon>Propionibacteriaceae</taxon>
        <taxon>Propionibacterium</taxon>
    </lineage>
</organism>
<proteinExistence type="predicted"/>
<dbReference type="AlphaFoldDB" id="A0A375HZ66"/>
<dbReference type="Proteomes" id="UP000265962">
    <property type="component" value="Unassembled WGS sequence"/>
</dbReference>
<protein>
    <submittedName>
        <fullName evidence="1">Uncharacterized protein</fullName>
    </submittedName>
</protein>
<keyword evidence="2" id="KW-1185">Reference proteome</keyword>
<dbReference type="EMBL" id="OMOH01000001">
    <property type="protein sequence ID" value="SPF67038.1"/>
    <property type="molecule type" value="Genomic_DNA"/>
</dbReference>
<name>A0A375HZ66_9ACTN</name>